<accession>A0A9W4XQF8</accession>
<keyword evidence="3" id="KW-1133">Transmembrane helix</keyword>
<dbReference type="GO" id="GO:0043495">
    <property type="term" value="F:protein-membrane adaptor activity"/>
    <property type="evidence" value="ECO:0007669"/>
    <property type="project" value="TreeGrafter"/>
</dbReference>
<name>A0A9W4XQF8_9PLEO</name>
<dbReference type="GO" id="GO:0034993">
    <property type="term" value="C:meiotic nuclear membrane microtubule tethering complex"/>
    <property type="evidence" value="ECO:0007669"/>
    <property type="project" value="TreeGrafter"/>
</dbReference>
<reference evidence="7" key="1">
    <citation type="submission" date="2023-01" db="EMBL/GenBank/DDBJ databases">
        <authorList>
            <person name="Van Ghelder C."/>
            <person name="Rancurel C."/>
        </authorList>
    </citation>
    <scope>NUCLEOTIDE SEQUENCE</scope>
    <source>
        <strain evidence="7">CNCM I-4278</strain>
    </source>
</reference>
<keyword evidence="2" id="KW-0812">Transmembrane</keyword>
<dbReference type="InterPro" id="IPR045119">
    <property type="entry name" value="SUN1-5"/>
</dbReference>
<evidence type="ECO:0000256" key="4">
    <source>
        <dbReference type="ARBA" id="ARBA00023136"/>
    </source>
</evidence>
<comment type="subcellular location">
    <subcellularLocation>
        <location evidence="1">Membrane</location>
    </subcellularLocation>
</comment>
<evidence type="ECO:0000256" key="1">
    <source>
        <dbReference type="ARBA" id="ARBA00004370"/>
    </source>
</evidence>
<feature type="compositionally biased region" description="Polar residues" evidence="5">
    <location>
        <begin position="184"/>
        <end position="197"/>
    </location>
</feature>
<dbReference type="PANTHER" id="PTHR12911">
    <property type="entry name" value="SAD1/UNC-84-LIKE PROTEIN-RELATED"/>
    <property type="match status" value="1"/>
</dbReference>
<evidence type="ECO:0000256" key="5">
    <source>
        <dbReference type="SAM" id="MobiDB-lite"/>
    </source>
</evidence>
<dbReference type="EMBL" id="CAOQHR010000001">
    <property type="protein sequence ID" value="CAI6276089.1"/>
    <property type="molecule type" value="Genomic_DNA"/>
</dbReference>
<gene>
    <name evidence="7" type="ORF">PDIGIT_LOCUS1921</name>
</gene>
<dbReference type="OrthoDB" id="342281at2759"/>
<dbReference type="InterPro" id="IPR012919">
    <property type="entry name" value="SUN_dom"/>
</dbReference>
<feature type="compositionally biased region" description="Polar residues" evidence="5">
    <location>
        <begin position="222"/>
        <end position="232"/>
    </location>
</feature>
<evidence type="ECO:0000313" key="8">
    <source>
        <dbReference type="Proteomes" id="UP001152607"/>
    </source>
</evidence>
<evidence type="ECO:0000256" key="2">
    <source>
        <dbReference type="ARBA" id="ARBA00022692"/>
    </source>
</evidence>
<dbReference type="PROSITE" id="PS51469">
    <property type="entry name" value="SUN"/>
    <property type="match status" value="1"/>
</dbReference>
<dbReference type="Proteomes" id="UP001152607">
    <property type="component" value="Unassembled WGS sequence"/>
</dbReference>
<keyword evidence="8" id="KW-1185">Reference proteome</keyword>
<organism evidence="7 8">
    <name type="scientific">Periconia digitata</name>
    <dbReference type="NCBI Taxonomy" id="1303443"/>
    <lineage>
        <taxon>Eukaryota</taxon>
        <taxon>Fungi</taxon>
        <taxon>Dikarya</taxon>
        <taxon>Ascomycota</taxon>
        <taxon>Pezizomycotina</taxon>
        <taxon>Dothideomycetes</taxon>
        <taxon>Pleosporomycetidae</taxon>
        <taxon>Pleosporales</taxon>
        <taxon>Massarineae</taxon>
        <taxon>Periconiaceae</taxon>
        <taxon>Periconia</taxon>
    </lineage>
</organism>
<feature type="region of interest" description="Disordered" evidence="5">
    <location>
        <begin position="173"/>
        <end position="308"/>
    </location>
</feature>
<proteinExistence type="predicted"/>
<keyword evidence="4" id="KW-0472">Membrane</keyword>
<feature type="region of interest" description="Disordered" evidence="5">
    <location>
        <begin position="68"/>
        <end position="138"/>
    </location>
</feature>
<sequence length="770" mass="85381">MNKRASPGLEREPLLTLRDNSLSRNLLSTTRQVPDPAAGRCASIPLYILPLHPVPIYRKSTKGALLHPSQTMSRAASRLDGPSQTPRRSTRISQSVASRSVVSVSEAGTSATPGGKAKSTLPRLKSRQSTAYGASGRVGDAEELQIPVTGFSQAFQVQRDAAMARKEPLMSGALASDQDEHSPTPASSDAGTPSQQDYESEDPPTDDDDNNDDQQREDPSIEDSSIANTTKSFGMLRESGMMSTSNSVRYRSGALRAAPQTPVLPPRRPEPRPAFVQPRSVSKAPIRPQNGSPFIQPQPNVRPQTHAANPAASIPVEAEQVPKAGDSGIWAWLSKFLYSPKFLFTLLFAVLIVYITGTPNYKWDVSKLRRAVNEMTWVPPLHKHDRTYDDMFTWLKTRDNDWSERVRDMRIKVDGVSETLARLEPQLPDILVVTMQPDGSVQIGDEFWRALEGRMRREGFQSTSDVDWETFLRNNAEKLEAVFRKSYDASKPHPHALSRQQVTDLLDENWRKMSAHVDKRMEEVTKTINKQAKMAVVKEAKQSYADQIRLQSLAMTNLVANLELSLKKANYFARGLGATINPDLTSPTKTKGNAWLANTYGRLMVLPERQPPSSALEKWDEAGDSWCAPPDAQRDGKVQLGVNLLSPIFPDQITIEHIPMTAVPAKNIASAPKNVELWVKSDEPARPRYGSSDICRGNGLPGWVCLGSVQYDIFGANHIQTFDLQAESPVSIDRAIVRIVDNWGADHTCLYRVRLHGAFDGPDHNYDAIE</sequence>
<dbReference type="Pfam" id="PF07738">
    <property type="entry name" value="Sad1_UNC"/>
    <property type="match status" value="1"/>
</dbReference>
<evidence type="ECO:0000313" key="7">
    <source>
        <dbReference type="EMBL" id="CAI6276089.1"/>
    </source>
</evidence>
<evidence type="ECO:0000259" key="6">
    <source>
        <dbReference type="PROSITE" id="PS51469"/>
    </source>
</evidence>
<protein>
    <recommendedName>
        <fullName evidence="6">SUN domain-containing protein</fullName>
    </recommendedName>
</protein>
<feature type="compositionally biased region" description="Acidic residues" evidence="5">
    <location>
        <begin position="198"/>
        <end position="212"/>
    </location>
</feature>
<dbReference type="Gene3D" id="2.60.120.260">
    <property type="entry name" value="Galactose-binding domain-like"/>
    <property type="match status" value="1"/>
</dbReference>
<feature type="domain" description="SUN" evidence="6">
    <location>
        <begin position="577"/>
        <end position="760"/>
    </location>
</feature>
<feature type="compositionally biased region" description="Polar residues" evidence="5">
    <location>
        <begin position="289"/>
        <end position="307"/>
    </location>
</feature>
<evidence type="ECO:0000256" key="3">
    <source>
        <dbReference type="ARBA" id="ARBA00022989"/>
    </source>
</evidence>
<comment type="caution">
    <text evidence="7">The sequence shown here is derived from an EMBL/GenBank/DDBJ whole genome shotgun (WGS) entry which is preliminary data.</text>
</comment>
<dbReference type="PANTHER" id="PTHR12911:SF8">
    <property type="entry name" value="KLAROID PROTEIN-RELATED"/>
    <property type="match status" value="1"/>
</dbReference>
<feature type="compositionally biased region" description="Low complexity" evidence="5">
    <location>
        <begin position="93"/>
        <end position="105"/>
    </location>
</feature>
<dbReference type="AlphaFoldDB" id="A0A9W4XQF8"/>